<evidence type="ECO:0000313" key="2">
    <source>
        <dbReference type="Proteomes" id="UP000611723"/>
    </source>
</evidence>
<dbReference type="EMBL" id="JAEQBW010000016">
    <property type="protein sequence ID" value="MBK6267335.1"/>
    <property type="molecule type" value="Genomic_DNA"/>
</dbReference>
<accession>A0A934X2U0</accession>
<name>A0A934X2U0_9BACT</name>
<reference evidence="1" key="1">
    <citation type="submission" date="2021-01" db="EMBL/GenBank/DDBJ databases">
        <title>Marivirga aurantiaca sp. nov., isolated from intertidal surface sediments.</title>
        <authorList>
            <person name="Zhang M."/>
        </authorList>
    </citation>
    <scope>NUCLEOTIDE SEQUENCE</scope>
    <source>
        <strain evidence="1">S37H4</strain>
    </source>
</reference>
<dbReference type="Proteomes" id="UP000611723">
    <property type="component" value="Unassembled WGS sequence"/>
</dbReference>
<proteinExistence type="predicted"/>
<organism evidence="1 2">
    <name type="scientific">Marivirga aurantiaca</name>
    <dbReference type="NCBI Taxonomy" id="2802615"/>
    <lineage>
        <taxon>Bacteria</taxon>
        <taxon>Pseudomonadati</taxon>
        <taxon>Bacteroidota</taxon>
        <taxon>Cytophagia</taxon>
        <taxon>Cytophagales</taxon>
        <taxon>Marivirgaceae</taxon>
        <taxon>Marivirga</taxon>
    </lineage>
</organism>
<comment type="caution">
    <text evidence="1">The sequence shown here is derived from an EMBL/GenBank/DDBJ whole genome shotgun (WGS) entry which is preliminary data.</text>
</comment>
<dbReference type="AlphaFoldDB" id="A0A934X2U0"/>
<dbReference type="RefSeq" id="WP_201433021.1">
    <property type="nucleotide sequence ID" value="NZ_JAEQBW010000016.1"/>
</dbReference>
<protein>
    <submittedName>
        <fullName evidence="1">Uncharacterized protein</fullName>
    </submittedName>
</protein>
<gene>
    <name evidence="1" type="ORF">JKA74_19995</name>
</gene>
<sequence>MANLPLLQAINFEEEKLHKAASDASELSVLLAKANGERREDSSPKITRDKAYTYLKQAVDEIYEAGKYVFWKDEARKKGYKSNYRR</sequence>
<evidence type="ECO:0000313" key="1">
    <source>
        <dbReference type="EMBL" id="MBK6267335.1"/>
    </source>
</evidence>
<keyword evidence="2" id="KW-1185">Reference proteome</keyword>